<organism evidence="7">
    <name type="scientific">Norrisiella sphaerica</name>
    <dbReference type="NCBI Taxonomy" id="552664"/>
    <lineage>
        <taxon>Eukaryota</taxon>
        <taxon>Sar</taxon>
        <taxon>Rhizaria</taxon>
        <taxon>Cercozoa</taxon>
        <taxon>Chlorarachniophyceae</taxon>
        <taxon>Norrisiella</taxon>
    </lineage>
</organism>
<keyword evidence="3 6" id="KW-1133">Transmembrane helix</keyword>
<feature type="transmembrane region" description="Helical" evidence="6">
    <location>
        <begin position="51"/>
        <end position="73"/>
    </location>
</feature>
<accession>A0A7S2VVC0</accession>
<dbReference type="EMBL" id="HBHC01002064">
    <property type="protein sequence ID" value="CAD9651684.1"/>
    <property type="molecule type" value="Transcribed_RNA"/>
</dbReference>
<feature type="compositionally biased region" description="Polar residues" evidence="5">
    <location>
        <begin position="137"/>
        <end position="146"/>
    </location>
</feature>
<dbReference type="PANTHER" id="PTHR16521">
    <property type="entry name" value="TYPE-1 ANGIOTENSIN II RECEPTOR-ASSOCIATED PROTEIN"/>
    <property type="match status" value="1"/>
</dbReference>
<keyword evidence="4 6" id="KW-0472">Membrane</keyword>
<evidence type="ECO:0000256" key="2">
    <source>
        <dbReference type="ARBA" id="ARBA00022692"/>
    </source>
</evidence>
<dbReference type="Pfam" id="PF06396">
    <property type="entry name" value="AGTRAP"/>
    <property type="match status" value="1"/>
</dbReference>
<protein>
    <submittedName>
        <fullName evidence="7">Uncharacterized protein</fullName>
    </submittedName>
</protein>
<evidence type="ECO:0000256" key="4">
    <source>
        <dbReference type="ARBA" id="ARBA00023136"/>
    </source>
</evidence>
<dbReference type="GO" id="GO:0005886">
    <property type="term" value="C:plasma membrane"/>
    <property type="evidence" value="ECO:0007669"/>
    <property type="project" value="TreeGrafter"/>
</dbReference>
<gene>
    <name evidence="7" type="ORF">NSPH01132_LOCUS1238</name>
</gene>
<proteinExistence type="predicted"/>
<evidence type="ECO:0000256" key="5">
    <source>
        <dbReference type="SAM" id="MobiDB-lite"/>
    </source>
</evidence>
<feature type="transmembrane region" description="Helical" evidence="6">
    <location>
        <begin position="28"/>
        <end position="44"/>
    </location>
</feature>
<comment type="subcellular location">
    <subcellularLocation>
        <location evidence="1">Membrane</location>
        <topology evidence="1">Multi-pass membrane protein</topology>
    </subcellularLocation>
</comment>
<name>A0A7S2VVC0_9EUKA</name>
<dbReference type="GO" id="GO:0038166">
    <property type="term" value="P:angiotensin-activated signaling pathway"/>
    <property type="evidence" value="ECO:0007669"/>
    <property type="project" value="InterPro"/>
</dbReference>
<dbReference type="PANTHER" id="PTHR16521:SF3">
    <property type="entry name" value="TYPE-1 ANGIOTENSIN II RECEPTOR-ASSOCIATED PROTEIN"/>
    <property type="match status" value="1"/>
</dbReference>
<reference evidence="7" key="1">
    <citation type="submission" date="2021-01" db="EMBL/GenBank/DDBJ databases">
        <authorList>
            <person name="Corre E."/>
            <person name="Pelletier E."/>
            <person name="Niang G."/>
            <person name="Scheremetjew M."/>
            <person name="Finn R."/>
            <person name="Kale V."/>
            <person name="Holt S."/>
            <person name="Cochrane G."/>
            <person name="Meng A."/>
            <person name="Brown T."/>
            <person name="Cohen L."/>
        </authorList>
    </citation>
    <scope>NUCLEOTIDE SEQUENCE</scope>
    <source>
        <strain evidence="7">BC52</strain>
    </source>
</reference>
<feature type="region of interest" description="Disordered" evidence="5">
    <location>
        <begin position="134"/>
        <end position="163"/>
    </location>
</feature>
<evidence type="ECO:0000256" key="3">
    <source>
        <dbReference type="ARBA" id="ARBA00022989"/>
    </source>
</evidence>
<evidence type="ECO:0000256" key="6">
    <source>
        <dbReference type="SAM" id="Phobius"/>
    </source>
</evidence>
<dbReference type="InterPro" id="IPR009436">
    <property type="entry name" value="AGTRAP"/>
</dbReference>
<feature type="transmembrane region" description="Helical" evidence="6">
    <location>
        <begin position="85"/>
        <end position="106"/>
    </location>
</feature>
<evidence type="ECO:0000313" key="7">
    <source>
        <dbReference type="EMBL" id="CAD9651684.1"/>
    </source>
</evidence>
<feature type="compositionally biased region" description="Basic and acidic residues" evidence="5">
    <location>
        <begin position="153"/>
        <end position="163"/>
    </location>
</feature>
<sequence length="163" mass="18302">MIYVATIVITQAILVSWAALRPVFGVSYAFSNYAMICLGINALANPSNKQAFAIFNLFFTFTIFHDFLCWFAYLPRYSHFDHTELFMISISIVSTAIKPCQAAILWREAAKYGVNVSISSFNEMFKLDERAYHGDSGMTSKSSAPQNCGEYKSMSRKDANPLS</sequence>
<evidence type="ECO:0000256" key="1">
    <source>
        <dbReference type="ARBA" id="ARBA00004141"/>
    </source>
</evidence>
<keyword evidence="2 6" id="KW-0812">Transmembrane</keyword>
<dbReference type="AlphaFoldDB" id="A0A7S2VVC0"/>